<sequence>MSQSDFPPAQLLSMALISVDVVALRLHQGQLQVLTAPATHPKATFPRALPAGRIDPQIDSELEQTALRQITQLTSAEPSWLEQVETIGNNHRDSRGWSLTVVYFALLRGEPEKDLGEAEWLDIGIQTTACHDPQLPDLAYDHQSLLLTAIERLCSKVQYSTLPLYLLPEVFTLSEIRDVFNCILGKSPPMRSIRNRFVGGNILEDTGEKRYGSNRPASIYRMKECDCAQLFNRLYQTTQ</sequence>
<evidence type="ECO:0000313" key="3">
    <source>
        <dbReference type="Proteomes" id="UP001203338"/>
    </source>
</evidence>
<dbReference type="SUPFAM" id="SSF55811">
    <property type="entry name" value="Nudix"/>
    <property type="match status" value="1"/>
</dbReference>
<evidence type="ECO:0000313" key="2">
    <source>
        <dbReference type="EMBL" id="MCL6271494.1"/>
    </source>
</evidence>
<protein>
    <submittedName>
        <fullName evidence="2">NUDIX hydrolase</fullName>
    </submittedName>
</protein>
<proteinExistence type="predicted"/>
<accession>A0ABT0PJD7</accession>
<evidence type="ECO:0000259" key="1">
    <source>
        <dbReference type="Pfam" id="PF21906"/>
    </source>
</evidence>
<dbReference type="InterPro" id="IPR036388">
    <property type="entry name" value="WH-like_DNA-bd_sf"/>
</dbReference>
<dbReference type="InterPro" id="IPR015797">
    <property type="entry name" value="NUDIX_hydrolase-like_dom_sf"/>
</dbReference>
<dbReference type="RefSeq" id="WP_249701110.1">
    <property type="nucleotide sequence ID" value="NZ_JAMFLX010000026.1"/>
</dbReference>
<dbReference type="SUPFAM" id="SSF46785">
    <property type="entry name" value="Winged helix' DNA-binding domain"/>
    <property type="match status" value="1"/>
</dbReference>
<dbReference type="EMBL" id="JAMFLX010000026">
    <property type="protein sequence ID" value="MCL6271494.1"/>
    <property type="molecule type" value="Genomic_DNA"/>
</dbReference>
<dbReference type="CDD" id="cd18873">
    <property type="entry name" value="NUDIX_NadM_like"/>
    <property type="match status" value="1"/>
</dbReference>
<keyword evidence="2" id="KW-0378">Hydrolase</keyword>
<comment type="caution">
    <text evidence="2">The sequence shown here is derived from an EMBL/GenBank/DDBJ whole genome shotgun (WGS) entry which is preliminary data.</text>
</comment>
<dbReference type="Proteomes" id="UP001203338">
    <property type="component" value="Unassembled WGS sequence"/>
</dbReference>
<keyword evidence="3" id="KW-1185">Reference proteome</keyword>
<dbReference type="Gene3D" id="1.10.10.10">
    <property type="entry name" value="Winged helix-like DNA-binding domain superfamily/Winged helix DNA-binding domain"/>
    <property type="match status" value="1"/>
</dbReference>
<dbReference type="GO" id="GO:0016787">
    <property type="term" value="F:hydrolase activity"/>
    <property type="evidence" value="ECO:0007669"/>
    <property type="project" value="UniProtKB-KW"/>
</dbReference>
<name>A0ABT0PJD7_9GAMM</name>
<dbReference type="Pfam" id="PF21906">
    <property type="entry name" value="WHD_NrtR"/>
    <property type="match status" value="1"/>
</dbReference>
<reference evidence="2 3" key="1">
    <citation type="submission" date="2022-05" db="EMBL/GenBank/DDBJ databases">
        <authorList>
            <person name="Park J.-S."/>
        </authorList>
    </citation>
    <scope>NUCLEOTIDE SEQUENCE [LARGE SCALE GENOMIC DNA]</scope>
    <source>
        <strain evidence="2 3">2012CJ34-2</strain>
    </source>
</reference>
<gene>
    <name evidence="2" type="ORF">M3P05_16360</name>
</gene>
<dbReference type="InterPro" id="IPR036390">
    <property type="entry name" value="WH_DNA-bd_sf"/>
</dbReference>
<dbReference type="Gene3D" id="3.90.79.10">
    <property type="entry name" value="Nucleoside Triphosphate Pyrophosphohydrolase"/>
    <property type="match status" value="1"/>
</dbReference>
<dbReference type="InterPro" id="IPR054105">
    <property type="entry name" value="WHD_NrtR"/>
</dbReference>
<organism evidence="2 3">
    <name type="scientific">Parendozoicomonas callyspongiae</name>
    <dbReference type="NCBI Taxonomy" id="2942213"/>
    <lineage>
        <taxon>Bacteria</taxon>
        <taxon>Pseudomonadati</taxon>
        <taxon>Pseudomonadota</taxon>
        <taxon>Gammaproteobacteria</taxon>
        <taxon>Oceanospirillales</taxon>
        <taxon>Endozoicomonadaceae</taxon>
        <taxon>Parendozoicomonas</taxon>
    </lineage>
</organism>
<feature type="domain" description="NrtR DNA-binding winged helix" evidence="1">
    <location>
        <begin position="164"/>
        <end position="222"/>
    </location>
</feature>